<dbReference type="InterPro" id="IPR032710">
    <property type="entry name" value="NTF2-like_dom_sf"/>
</dbReference>
<evidence type="ECO:0000313" key="2">
    <source>
        <dbReference type="EMBL" id="PCS07491.1"/>
    </source>
</evidence>
<feature type="domain" description="SnoaL-like" evidence="1">
    <location>
        <begin position="8"/>
        <end position="100"/>
    </location>
</feature>
<organism evidence="2 3">
    <name type="scientific">Pseudolactococcus plantarum</name>
    <dbReference type="NCBI Taxonomy" id="1365"/>
    <lineage>
        <taxon>Bacteria</taxon>
        <taxon>Bacillati</taxon>
        <taxon>Bacillota</taxon>
        <taxon>Bacilli</taxon>
        <taxon>Lactobacillales</taxon>
        <taxon>Streptococcaceae</taxon>
        <taxon>Pseudolactococcus</taxon>
    </lineage>
</organism>
<name>A0A2A5S1Z6_9LACT</name>
<dbReference type="Gene3D" id="3.10.450.50">
    <property type="match status" value="1"/>
</dbReference>
<dbReference type="STRING" id="1348632.GCA_001591745_00519"/>
<dbReference type="AlphaFoldDB" id="A0A2A5S1Z6"/>
<evidence type="ECO:0000259" key="1">
    <source>
        <dbReference type="Pfam" id="PF12680"/>
    </source>
</evidence>
<protein>
    <recommendedName>
        <fullName evidence="1">SnoaL-like domain-containing protein</fullName>
    </recommendedName>
</protein>
<dbReference type="InterPro" id="IPR037401">
    <property type="entry name" value="SnoaL-like"/>
</dbReference>
<dbReference type="RefSeq" id="WP_068160992.1">
    <property type="nucleotide sequence ID" value="NZ_JXJX01000004.1"/>
</dbReference>
<evidence type="ECO:0000313" key="3">
    <source>
        <dbReference type="Proteomes" id="UP000242246"/>
    </source>
</evidence>
<dbReference type="SUPFAM" id="SSF54427">
    <property type="entry name" value="NTF2-like"/>
    <property type="match status" value="1"/>
</dbReference>
<comment type="caution">
    <text evidence="2">The sequence shown here is derived from an EMBL/GenBank/DDBJ whole genome shotgun (WGS) entry which is preliminary data.</text>
</comment>
<proteinExistence type="predicted"/>
<dbReference type="EMBL" id="JXJX01000004">
    <property type="protein sequence ID" value="PCS07491.1"/>
    <property type="molecule type" value="Genomic_DNA"/>
</dbReference>
<reference evidence="2 3" key="1">
    <citation type="submission" date="2014-12" db="EMBL/GenBank/DDBJ databases">
        <title>Draft genome sequences of 10 type strains of Lactococcus.</title>
        <authorList>
            <person name="Sun Z."/>
            <person name="Zhong Z."/>
            <person name="Liu W."/>
            <person name="Zhang W."/>
            <person name="Zhang H."/>
        </authorList>
    </citation>
    <scope>NUCLEOTIDE SEQUENCE [LARGE SCALE GENOMIC DNA]</scope>
    <source>
        <strain evidence="2 3">DSM 20686</strain>
    </source>
</reference>
<keyword evidence="3" id="KW-1185">Reference proteome</keyword>
<sequence length="129" mass="15580">MDKQKQLIQDYFQMWLDREFSAIETIFDRHIFYHECYGACYQGIDQIQLWLKQQLKQQHVLKWDIHDMHVTEPFYFVTWTFQAKEADASYIFDGMSKIKFSQASNKLIEIVEYETKLGTVYPYNKNASL</sequence>
<gene>
    <name evidence="2" type="ORF">RU87_GL001127</name>
</gene>
<dbReference type="Pfam" id="PF12680">
    <property type="entry name" value="SnoaL_2"/>
    <property type="match status" value="1"/>
</dbReference>
<accession>A0A2A5S1Z6</accession>
<dbReference type="Proteomes" id="UP000242246">
    <property type="component" value="Unassembled WGS sequence"/>
</dbReference>
<dbReference type="OrthoDB" id="4203328at2"/>